<dbReference type="EMBL" id="BPLR01008342">
    <property type="protein sequence ID" value="GIY24043.1"/>
    <property type="molecule type" value="Genomic_DNA"/>
</dbReference>
<evidence type="ECO:0000313" key="1">
    <source>
        <dbReference type="EMBL" id="GIY24043.1"/>
    </source>
</evidence>
<organism evidence="1 2">
    <name type="scientific">Caerostris extrusa</name>
    <name type="common">Bark spider</name>
    <name type="synonym">Caerostris bankana</name>
    <dbReference type="NCBI Taxonomy" id="172846"/>
    <lineage>
        <taxon>Eukaryota</taxon>
        <taxon>Metazoa</taxon>
        <taxon>Ecdysozoa</taxon>
        <taxon>Arthropoda</taxon>
        <taxon>Chelicerata</taxon>
        <taxon>Arachnida</taxon>
        <taxon>Araneae</taxon>
        <taxon>Araneomorphae</taxon>
        <taxon>Entelegynae</taxon>
        <taxon>Araneoidea</taxon>
        <taxon>Araneidae</taxon>
        <taxon>Caerostris</taxon>
    </lineage>
</organism>
<name>A0AAV4RQ06_CAEEX</name>
<proteinExistence type="predicted"/>
<dbReference type="Proteomes" id="UP001054945">
    <property type="component" value="Unassembled WGS sequence"/>
</dbReference>
<sequence length="84" mass="9566">MSNAIAPHQWREGYVIPDNDIFPDIKSFQDFIATFKSPFKIPVKRCAWTLKDSDSNLEVKSHAYLYKTTCVCITRSNGPSLKAL</sequence>
<keyword evidence="2" id="KW-1185">Reference proteome</keyword>
<protein>
    <submittedName>
        <fullName evidence="1">Uncharacterized protein</fullName>
    </submittedName>
</protein>
<evidence type="ECO:0000313" key="2">
    <source>
        <dbReference type="Proteomes" id="UP001054945"/>
    </source>
</evidence>
<dbReference type="AlphaFoldDB" id="A0AAV4RQ06"/>
<reference evidence="1 2" key="1">
    <citation type="submission" date="2021-06" db="EMBL/GenBank/DDBJ databases">
        <title>Caerostris extrusa draft genome.</title>
        <authorList>
            <person name="Kono N."/>
            <person name="Arakawa K."/>
        </authorList>
    </citation>
    <scope>NUCLEOTIDE SEQUENCE [LARGE SCALE GENOMIC DNA]</scope>
</reference>
<accession>A0AAV4RQ06</accession>
<gene>
    <name evidence="1" type="ORF">CEXT_580341</name>
</gene>
<comment type="caution">
    <text evidence="1">The sequence shown here is derived from an EMBL/GenBank/DDBJ whole genome shotgun (WGS) entry which is preliminary data.</text>
</comment>